<accession>A0A6J7GTQ2</accession>
<evidence type="ECO:0000256" key="2">
    <source>
        <dbReference type="ARBA" id="ARBA00022801"/>
    </source>
</evidence>
<organism evidence="7">
    <name type="scientific">freshwater metagenome</name>
    <dbReference type="NCBI Taxonomy" id="449393"/>
    <lineage>
        <taxon>unclassified sequences</taxon>
        <taxon>metagenomes</taxon>
        <taxon>ecological metagenomes</taxon>
    </lineage>
</organism>
<name>A0A6J7GTQ2_9ZZZZ</name>
<feature type="domain" description="Helicase C-terminal" evidence="6">
    <location>
        <begin position="513"/>
        <end position="670"/>
    </location>
</feature>
<dbReference type="SUPFAM" id="SSF52540">
    <property type="entry name" value="P-loop containing nucleoside triphosphate hydrolases"/>
    <property type="match status" value="1"/>
</dbReference>
<protein>
    <submittedName>
        <fullName evidence="7">Unannotated protein</fullName>
    </submittedName>
</protein>
<dbReference type="PANTHER" id="PTHR11274">
    <property type="entry name" value="RAD25/XP-B DNA REPAIR HELICASE"/>
    <property type="match status" value="1"/>
</dbReference>
<gene>
    <name evidence="7" type="ORF">UFOPK3614_00327</name>
</gene>
<evidence type="ECO:0000259" key="5">
    <source>
        <dbReference type="PROSITE" id="PS51192"/>
    </source>
</evidence>
<sequence length="671" mass="76076">MDKLQSYAFKPNYDSFEDSPVEDFFLPSLSNSNHYQRAAGFFSTALLGIVPEAFTDFAERGGRIDLICSPILSIQDANVFESIVNDDLVQDFNNSINLLEDDGLLTKPLDLMAALIRYGCLRVKFAIPHDRNSGIFHQKIGVFTDSENQSVAFSGSNNESVSGWMELRNSESFSVFTSWRDSNDKERVEDIQSKFERMWRNNYRGFEIKDFTESLDFIERRSTEDAELSTIKNSVKEWYEERKAKKQIESTGFSLRTYQDDVLNNWEANGYKGIISFATGAGKTITALAALDRWRSKNKNNSALILVPSVRLQKQWVEELKKFPGYSNFEVLRAGGDVSADIWRMGLRDETSNRDHEIDGIVIAVNATASKDSFFTRVSWGEHLLLIADEVHNVGSEGFGDLLQKINVGAILGLSATPERYNDDENVAIREIFGPDLKPVVDIPYAQELGVLVRYRYRYECVQLSEDELEEHRRLTRMIGMASNDEGSTSGPNSRLEMYRFQRANILKNAAEKIYKAEQILRSEYRDGQAWIIFCNDSTQLLALSELISDLNPLTYFQNMEGDQDATLALFAKRGGIILSILMLDEGIDIPSVDHCILIASSESKRQYIQRRGRVLRVNKENPKGVAEIWDLIVVDENGLSFTPAEITRATEFAKMAINHSINIDLAKLIP</sequence>
<dbReference type="PANTHER" id="PTHR11274:SF0">
    <property type="entry name" value="GENERAL TRANSCRIPTION AND DNA REPAIR FACTOR IIH HELICASE SUBUNIT XPB"/>
    <property type="match status" value="1"/>
</dbReference>
<evidence type="ECO:0000256" key="3">
    <source>
        <dbReference type="ARBA" id="ARBA00022806"/>
    </source>
</evidence>
<keyword evidence="4" id="KW-0067">ATP-binding</keyword>
<dbReference type="GO" id="GO:0016787">
    <property type="term" value="F:hydrolase activity"/>
    <property type="evidence" value="ECO:0007669"/>
    <property type="project" value="UniProtKB-KW"/>
</dbReference>
<dbReference type="EMBL" id="CAFBMS010000010">
    <property type="protein sequence ID" value="CAB4911761.1"/>
    <property type="molecule type" value="Genomic_DNA"/>
</dbReference>
<evidence type="ECO:0000313" key="7">
    <source>
        <dbReference type="EMBL" id="CAB4911761.1"/>
    </source>
</evidence>
<evidence type="ECO:0000256" key="4">
    <source>
        <dbReference type="ARBA" id="ARBA00022840"/>
    </source>
</evidence>
<dbReference type="InterPro" id="IPR027417">
    <property type="entry name" value="P-loop_NTPase"/>
</dbReference>
<reference evidence="7" key="1">
    <citation type="submission" date="2020-05" db="EMBL/GenBank/DDBJ databases">
        <authorList>
            <person name="Chiriac C."/>
            <person name="Salcher M."/>
            <person name="Ghai R."/>
            <person name="Kavagutti S V."/>
        </authorList>
    </citation>
    <scope>NUCLEOTIDE SEQUENCE</scope>
</reference>
<dbReference type="PROSITE" id="PS51194">
    <property type="entry name" value="HELICASE_CTER"/>
    <property type="match status" value="1"/>
</dbReference>
<dbReference type="SMART" id="SM00487">
    <property type="entry name" value="DEXDc"/>
    <property type="match status" value="1"/>
</dbReference>
<dbReference type="SMART" id="SM00490">
    <property type="entry name" value="HELICc"/>
    <property type="match status" value="1"/>
</dbReference>
<dbReference type="InterPro" id="IPR050615">
    <property type="entry name" value="ATP-dep_DNA_Helicase"/>
</dbReference>
<keyword evidence="2" id="KW-0378">Hydrolase</keyword>
<dbReference type="Pfam" id="PF04851">
    <property type="entry name" value="ResIII"/>
    <property type="match status" value="1"/>
</dbReference>
<dbReference type="GO" id="GO:0005524">
    <property type="term" value="F:ATP binding"/>
    <property type="evidence" value="ECO:0007669"/>
    <property type="project" value="UniProtKB-KW"/>
</dbReference>
<dbReference type="GO" id="GO:0004386">
    <property type="term" value="F:helicase activity"/>
    <property type="evidence" value="ECO:0007669"/>
    <property type="project" value="UniProtKB-KW"/>
</dbReference>
<dbReference type="Gene3D" id="3.30.870.10">
    <property type="entry name" value="Endonuclease Chain A"/>
    <property type="match status" value="1"/>
</dbReference>
<evidence type="ECO:0000256" key="1">
    <source>
        <dbReference type="ARBA" id="ARBA00022741"/>
    </source>
</evidence>
<dbReference type="InterPro" id="IPR006935">
    <property type="entry name" value="Helicase/UvrB_N"/>
</dbReference>
<dbReference type="Pfam" id="PF00271">
    <property type="entry name" value="Helicase_C"/>
    <property type="match status" value="1"/>
</dbReference>
<dbReference type="AlphaFoldDB" id="A0A6J7GTQ2"/>
<dbReference type="InterPro" id="IPR001650">
    <property type="entry name" value="Helicase_C-like"/>
</dbReference>
<dbReference type="PROSITE" id="PS51192">
    <property type="entry name" value="HELICASE_ATP_BIND_1"/>
    <property type="match status" value="1"/>
</dbReference>
<dbReference type="InterPro" id="IPR014001">
    <property type="entry name" value="Helicase_ATP-bd"/>
</dbReference>
<dbReference type="CDD" id="cd09179">
    <property type="entry name" value="PLDc_N_DEXD_a"/>
    <property type="match status" value="1"/>
</dbReference>
<evidence type="ECO:0000259" key="6">
    <source>
        <dbReference type="PROSITE" id="PS51194"/>
    </source>
</evidence>
<dbReference type="GO" id="GO:0003677">
    <property type="term" value="F:DNA binding"/>
    <property type="evidence" value="ECO:0007669"/>
    <property type="project" value="InterPro"/>
</dbReference>
<keyword evidence="3" id="KW-0347">Helicase</keyword>
<dbReference type="Gene3D" id="3.40.50.300">
    <property type="entry name" value="P-loop containing nucleotide triphosphate hydrolases"/>
    <property type="match status" value="2"/>
</dbReference>
<keyword evidence="1" id="KW-0547">Nucleotide-binding</keyword>
<proteinExistence type="predicted"/>
<feature type="domain" description="Helicase ATP-binding" evidence="5">
    <location>
        <begin position="264"/>
        <end position="436"/>
    </location>
</feature>